<name>A0A1V0B9G4_9GAMM</name>
<protein>
    <submittedName>
        <fullName evidence="2">Uncharacterized protein</fullName>
    </submittedName>
</protein>
<keyword evidence="1" id="KW-0812">Transmembrane</keyword>
<dbReference type="Proteomes" id="UP000243488">
    <property type="component" value="Chromosome"/>
</dbReference>
<proteinExistence type="predicted"/>
<organism evidence="2 3">
    <name type="scientific">Halopseudomonas phragmitis</name>
    <dbReference type="NCBI Taxonomy" id="1931241"/>
    <lineage>
        <taxon>Bacteria</taxon>
        <taxon>Pseudomonadati</taxon>
        <taxon>Pseudomonadota</taxon>
        <taxon>Gammaproteobacteria</taxon>
        <taxon>Pseudomonadales</taxon>
        <taxon>Pseudomonadaceae</taxon>
        <taxon>Halopseudomonas</taxon>
    </lineage>
</organism>
<feature type="transmembrane region" description="Helical" evidence="1">
    <location>
        <begin position="44"/>
        <end position="68"/>
    </location>
</feature>
<gene>
    <name evidence="2" type="ORF">BVH74_17425</name>
</gene>
<dbReference type="STRING" id="1931241.BVH74_17425"/>
<dbReference type="KEGG" id="ppha:BVH74_17425"/>
<feature type="transmembrane region" description="Helical" evidence="1">
    <location>
        <begin position="80"/>
        <end position="99"/>
    </location>
</feature>
<dbReference type="RefSeq" id="WP_080051332.1">
    <property type="nucleotide sequence ID" value="NZ_CP020100.1"/>
</dbReference>
<evidence type="ECO:0000256" key="1">
    <source>
        <dbReference type="SAM" id="Phobius"/>
    </source>
</evidence>
<sequence>MKSVWPVLRAGLCFALIGPLFGTLLVIGPFMVQLLGELAVHEYRVFLVMVMAGYVLGGVPALLTGCLHGVMRLRWDWHQVLPLTMVLGALLSWGWMSLLSPGEPWFSLGVGAIASLIAVLCYR</sequence>
<feature type="transmembrane region" description="Helical" evidence="1">
    <location>
        <begin position="105"/>
        <end position="122"/>
    </location>
</feature>
<reference evidence="2 3" key="1">
    <citation type="submission" date="2017-03" db="EMBL/GenBank/DDBJ databases">
        <title>Complete genome sequence of the novel DNRA strain Pseudomonas sp. S-6-2 isolated from Chinese polluted river sediment. Journal of Biotechnology.</title>
        <authorList>
            <person name="Li J."/>
            <person name="Xiang F."/>
            <person name="Wang L."/>
            <person name="Xi L."/>
            <person name="Liu J."/>
        </authorList>
    </citation>
    <scope>NUCLEOTIDE SEQUENCE [LARGE SCALE GENOMIC DNA]</scope>
    <source>
        <strain evidence="2 3">S-6-2</strain>
    </source>
</reference>
<keyword evidence="1" id="KW-1133">Transmembrane helix</keyword>
<dbReference type="EMBL" id="CP020100">
    <property type="protein sequence ID" value="AQZ96424.1"/>
    <property type="molecule type" value="Genomic_DNA"/>
</dbReference>
<accession>A0A1V0B9G4</accession>
<evidence type="ECO:0000313" key="3">
    <source>
        <dbReference type="Proteomes" id="UP000243488"/>
    </source>
</evidence>
<feature type="transmembrane region" description="Helical" evidence="1">
    <location>
        <begin position="12"/>
        <end position="32"/>
    </location>
</feature>
<evidence type="ECO:0000313" key="2">
    <source>
        <dbReference type="EMBL" id="AQZ96424.1"/>
    </source>
</evidence>
<keyword evidence="3" id="KW-1185">Reference proteome</keyword>
<dbReference type="AlphaFoldDB" id="A0A1V0B9G4"/>
<keyword evidence="1" id="KW-0472">Membrane</keyword>